<gene>
    <name evidence="2" type="ORF">FHS30_003303</name>
</gene>
<reference evidence="2 3" key="1">
    <citation type="submission" date="2020-08" db="EMBL/GenBank/DDBJ databases">
        <title>Genomic Encyclopedia of Type Strains, Phase III (KMG-III): the genomes of soil and plant-associated and newly described type strains.</title>
        <authorList>
            <person name="Whitman W."/>
        </authorList>
    </citation>
    <scope>NUCLEOTIDE SEQUENCE [LARGE SCALE GENOMIC DNA]</scope>
    <source>
        <strain evidence="2 3">CECT 8571</strain>
    </source>
</reference>
<proteinExistence type="predicted"/>
<feature type="signal peptide" evidence="1">
    <location>
        <begin position="1"/>
        <end position="19"/>
    </location>
</feature>
<accession>A0A839UVK4</accession>
<name>A0A839UVK4_9GAMM</name>
<feature type="chain" id="PRO_5032396421" evidence="1">
    <location>
        <begin position="20"/>
        <end position="346"/>
    </location>
</feature>
<protein>
    <submittedName>
        <fullName evidence="2">Uncharacterized protein</fullName>
    </submittedName>
</protein>
<dbReference type="RefSeq" id="WP_183911582.1">
    <property type="nucleotide sequence ID" value="NZ_JACHXZ010000005.1"/>
</dbReference>
<comment type="caution">
    <text evidence="2">The sequence shown here is derived from an EMBL/GenBank/DDBJ whole genome shotgun (WGS) entry which is preliminary data.</text>
</comment>
<keyword evidence="1" id="KW-0732">Signal</keyword>
<evidence type="ECO:0000256" key="1">
    <source>
        <dbReference type="SAM" id="SignalP"/>
    </source>
</evidence>
<keyword evidence="3" id="KW-1185">Reference proteome</keyword>
<dbReference type="Proteomes" id="UP000559987">
    <property type="component" value="Unassembled WGS sequence"/>
</dbReference>
<evidence type="ECO:0000313" key="2">
    <source>
        <dbReference type="EMBL" id="MBB3170086.1"/>
    </source>
</evidence>
<dbReference type="EMBL" id="JACHXZ010000005">
    <property type="protein sequence ID" value="MBB3170086.1"/>
    <property type="molecule type" value="Genomic_DNA"/>
</dbReference>
<evidence type="ECO:0000313" key="3">
    <source>
        <dbReference type="Proteomes" id="UP000559987"/>
    </source>
</evidence>
<dbReference type="Gene3D" id="2.60.120.200">
    <property type="match status" value="1"/>
</dbReference>
<organism evidence="2 3">
    <name type="scientific">Simiduia aestuariiviva</name>
    <dbReference type="NCBI Taxonomy" id="1510459"/>
    <lineage>
        <taxon>Bacteria</taxon>
        <taxon>Pseudomonadati</taxon>
        <taxon>Pseudomonadota</taxon>
        <taxon>Gammaproteobacteria</taxon>
        <taxon>Cellvibrionales</taxon>
        <taxon>Cellvibrionaceae</taxon>
        <taxon>Simiduia</taxon>
    </lineage>
</organism>
<sequence>MHKFLLTAGLSLSSTISLAAPAILDVARADDTYTITGTDFGDFGGEILSWDDFEHHPLESKINTKLDAIGNTWSTIYNYDGLGIRVVDEDSVSGSKSLVVDWSIDEYTIRAFGWAGKPAFDTIYISYWRKMTGDYNPETSNHKQFYLYGTTGNFPQLMPIVEAGGSRWGVYNNVGDADVPYEKRSNINSAGWTWDNTADQFQRWEFFAKLNSPYTESNGIIQVRLNGKLGIDTNDYRTSYVDGKWQDLRIGHMAQGFASTAKALFDDVYIATTPARIEACDTPNYSDCTKKVIQFTPKSAWNPTTISFTPRNLEILKGEKVYLYLIDKNGNTSGSFEIPRINMPES</sequence>
<dbReference type="AlphaFoldDB" id="A0A839UVK4"/>